<feature type="region of interest" description="Disordered" evidence="1">
    <location>
        <begin position="15"/>
        <end position="44"/>
    </location>
</feature>
<dbReference type="EMBL" id="JYNV01000208">
    <property type="protein sequence ID" value="KZM22839.1"/>
    <property type="molecule type" value="Genomic_DNA"/>
</dbReference>
<sequence>MNDFPNRDLVRGHCRRNLERTRSPTGVDSRAQGSASSSRSLHAHPSYVDTGVVEHSATFPNDMQHPAQTTVTLGNAPQNHIVSGRSSAFASCITHQPSRAQEDFGSLQSTSYSTMPDPRIRPSVFQTYQQEGWWRAPDGQWEFQDSIMNETNYEMVPNSFAAPTNEEPGVTDLYFYPGNDNMPDQNMDAHPGVPHVAGQYAPFDQSVSEPSVNQMGDSQPHISDTASGSSISLQPGDLMDLSHNQYSYDENQSFFANQLEAPWSSTNTRSDGHDYYSFVSPRIHEPIESCTTSTSRDSDGDGSSVPIYNQATSRATFDSEVDDILGESSATIRDDPYFVGSTSTNNYLTPYVRPSTFSTLPDTLMEVGSRLRTREDTPSQTTGVEGEDHEAVQDRDRMVYV</sequence>
<reference evidence="2 3" key="1">
    <citation type="journal article" date="2016" name="Sci. Rep.">
        <title>Draft genome sequencing and secretome analysis of fungal phytopathogen Ascochyta rabiei provides insight into the necrotrophic effector repertoire.</title>
        <authorList>
            <person name="Verma S."/>
            <person name="Gazara R.K."/>
            <person name="Nizam S."/>
            <person name="Parween S."/>
            <person name="Chattopadhyay D."/>
            <person name="Verma P.K."/>
        </authorList>
    </citation>
    <scope>NUCLEOTIDE SEQUENCE [LARGE SCALE GENOMIC DNA]</scope>
    <source>
        <strain evidence="2 3">ArDII</strain>
    </source>
</reference>
<feature type="compositionally biased region" description="Low complexity" evidence="1">
    <location>
        <begin position="29"/>
        <end position="40"/>
    </location>
</feature>
<feature type="region of interest" description="Disordered" evidence="1">
    <location>
        <begin position="372"/>
        <end position="395"/>
    </location>
</feature>
<gene>
    <name evidence="2" type="ORF">ST47_g6023</name>
</gene>
<evidence type="ECO:0000313" key="3">
    <source>
        <dbReference type="Proteomes" id="UP000076837"/>
    </source>
</evidence>
<accession>A0A163D172</accession>
<organism evidence="2 3">
    <name type="scientific">Didymella rabiei</name>
    <name type="common">Chickpea ascochyta blight fungus</name>
    <name type="synonym">Mycosphaerella rabiei</name>
    <dbReference type="NCBI Taxonomy" id="5454"/>
    <lineage>
        <taxon>Eukaryota</taxon>
        <taxon>Fungi</taxon>
        <taxon>Dikarya</taxon>
        <taxon>Ascomycota</taxon>
        <taxon>Pezizomycotina</taxon>
        <taxon>Dothideomycetes</taxon>
        <taxon>Pleosporomycetidae</taxon>
        <taxon>Pleosporales</taxon>
        <taxon>Pleosporineae</taxon>
        <taxon>Didymellaceae</taxon>
        <taxon>Ascochyta</taxon>
    </lineage>
</organism>
<evidence type="ECO:0000256" key="1">
    <source>
        <dbReference type="SAM" id="MobiDB-lite"/>
    </source>
</evidence>
<evidence type="ECO:0000313" key="2">
    <source>
        <dbReference type="EMBL" id="KZM22839.1"/>
    </source>
</evidence>
<protein>
    <submittedName>
        <fullName evidence="2">Uncharacterized protein</fullName>
    </submittedName>
</protein>
<dbReference type="Proteomes" id="UP000076837">
    <property type="component" value="Unassembled WGS sequence"/>
</dbReference>
<keyword evidence="3" id="KW-1185">Reference proteome</keyword>
<proteinExistence type="predicted"/>
<comment type="caution">
    <text evidence="2">The sequence shown here is derived from an EMBL/GenBank/DDBJ whole genome shotgun (WGS) entry which is preliminary data.</text>
</comment>
<dbReference type="AlphaFoldDB" id="A0A163D172"/>
<feature type="region of interest" description="Disordered" evidence="1">
    <location>
        <begin position="206"/>
        <end position="230"/>
    </location>
</feature>
<name>A0A163D172_DIDRA</name>